<organism evidence="13 14">
    <name type="scientific">Hypothenemus hampei</name>
    <name type="common">Coffee berry borer</name>
    <dbReference type="NCBI Taxonomy" id="57062"/>
    <lineage>
        <taxon>Eukaryota</taxon>
        <taxon>Metazoa</taxon>
        <taxon>Ecdysozoa</taxon>
        <taxon>Arthropoda</taxon>
        <taxon>Hexapoda</taxon>
        <taxon>Insecta</taxon>
        <taxon>Pterygota</taxon>
        <taxon>Neoptera</taxon>
        <taxon>Endopterygota</taxon>
        <taxon>Coleoptera</taxon>
        <taxon>Polyphaga</taxon>
        <taxon>Cucujiformia</taxon>
        <taxon>Curculionidae</taxon>
        <taxon>Scolytinae</taxon>
        <taxon>Hypothenemus</taxon>
    </lineage>
</organism>
<keyword evidence="6" id="KW-0479">Metal-binding</keyword>
<evidence type="ECO:0000256" key="2">
    <source>
        <dbReference type="ARBA" id="ARBA00004906"/>
    </source>
</evidence>
<dbReference type="Proteomes" id="UP001566132">
    <property type="component" value="Unassembled WGS sequence"/>
</dbReference>
<evidence type="ECO:0000256" key="6">
    <source>
        <dbReference type="ARBA" id="ARBA00022723"/>
    </source>
</evidence>
<name>A0ABD1E7L7_HYPHA</name>
<evidence type="ECO:0000259" key="11">
    <source>
        <dbReference type="PROSITE" id="PS50089"/>
    </source>
</evidence>
<comment type="similarity">
    <text evidence="3">Belongs to the SINA (Seven in absentia) family.</text>
</comment>
<evidence type="ECO:0000256" key="1">
    <source>
        <dbReference type="ARBA" id="ARBA00000900"/>
    </source>
</evidence>
<dbReference type="EC" id="2.3.2.27" evidence="4"/>
<dbReference type="SUPFAM" id="SSF57850">
    <property type="entry name" value="RING/U-box"/>
    <property type="match status" value="1"/>
</dbReference>
<evidence type="ECO:0000256" key="7">
    <source>
        <dbReference type="ARBA" id="ARBA00022771"/>
    </source>
</evidence>
<dbReference type="InterPro" id="IPR049548">
    <property type="entry name" value="Sina-like_RING"/>
</dbReference>
<keyword evidence="9" id="KW-0862">Zinc</keyword>
<dbReference type="Gene3D" id="3.30.40.10">
    <property type="entry name" value="Zinc/RING finger domain, C3HC4 (zinc finger)"/>
    <property type="match status" value="2"/>
</dbReference>
<keyword evidence="14" id="KW-1185">Reference proteome</keyword>
<dbReference type="EMBL" id="JBDJPC010000010">
    <property type="protein sequence ID" value="KAL1490366.1"/>
    <property type="molecule type" value="Genomic_DNA"/>
</dbReference>
<dbReference type="PANTHER" id="PTHR45877">
    <property type="entry name" value="E3 UBIQUITIN-PROTEIN LIGASE SIAH2"/>
    <property type="match status" value="1"/>
</dbReference>
<feature type="domain" description="RING-type" evidence="11">
    <location>
        <begin position="41"/>
        <end position="76"/>
    </location>
</feature>
<evidence type="ECO:0000256" key="9">
    <source>
        <dbReference type="ARBA" id="ARBA00022833"/>
    </source>
</evidence>
<dbReference type="GO" id="GO:0061630">
    <property type="term" value="F:ubiquitin protein ligase activity"/>
    <property type="evidence" value="ECO:0007669"/>
    <property type="project" value="UniProtKB-EC"/>
</dbReference>
<dbReference type="GO" id="GO:0008270">
    <property type="term" value="F:zinc ion binding"/>
    <property type="evidence" value="ECO:0007669"/>
    <property type="project" value="UniProtKB-KW"/>
</dbReference>
<keyword evidence="5" id="KW-0808">Transferase</keyword>
<evidence type="ECO:0000256" key="5">
    <source>
        <dbReference type="ARBA" id="ARBA00022679"/>
    </source>
</evidence>
<proteinExistence type="inferred from homology"/>
<dbReference type="InterPro" id="IPR001841">
    <property type="entry name" value="Znf_RING"/>
</dbReference>
<dbReference type="InterPro" id="IPR013010">
    <property type="entry name" value="Znf_SIAH"/>
</dbReference>
<feature type="domain" description="SIAH-type" evidence="12">
    <location>
        <begin position="93"/>
        <end position="152"/>
    </location>
</feature>
<evidence type="ECO:0000313" key="14">
    <source>
        <dbReference type="Proteomes" id="UP001566132"/>
    </source>
</evidence>
<reference evidence="13 14" key="1">
    <citation type="submission" date="2024-05" db="EMBL/GenBank/DDBJ databases">
        <title>Genetic variation in Jamaican populations of the coffee berry borer (Hypothenemus hampei).</title>
        <authorList>
            <person name="Errbii M."/>
            <person name="Myrie A."/>
        </authorList>
    </citation>
    <scope>NUCLEOTIDE SEQUENCE [LARGE SCALE GENOMIC DNA]</scope>
    <source>
        <strain evidence="13">JA-Hopewell-2020-01-JO</strain>
        <tissue evidence="13">Whole body</tissue>
    </source>
</reference>
<accession>A0ABD1E7L7</accession>
<gene>
    <name evidence="13" type="ORF">ABEB36_013075</name>
</gene>
<protein>
    <recommendedName>
        <fullName evidence="4">RING-type E3 ubiquitin transferase</fullName>
        <ecNumber evidence="4">2.3.2.27</ecNumber>
    </recommendedName>
</protein>
<dbReference type="PROSITE" id="PS50089">
    <property type="entry name" value="ZF_RING_2"/>
    <property type="match status" value="1"/>
</dbReference>
<dbReference type="PANTHER" id="PTHR45877:SF2">
    <property type="entry name" value="E3 UBIQUITIN-PROTEIN LIGASE SINA-RELATED"/>
    <property type="match status" value="1"/>
</dbReference>
<keyword evidence="8" id="KW-0833">Ubl conjugation pathway</keyword>
<comment type="caution">
    <text evidence="13">The sequence shown here is derived from an EMBL/GenBank/DDBJ whole genome shotgun (WGS) entry which is preliminary data.</text>
</comment>
<sequence>MAFSNVQFEPNLCSDPNIQIAYPITETEWKLEKNVLREFECPVCVNYANPPIMMCLNSHIICIDCWKKCQVCPTCRAPKTFTRAFVMEKLHSLINFPCKWEGCSYLGTGIKTNMHEMLCNFFPVRCPLGDCHSCSWAGNMGTIMGHLTSSHNRNFIHANHVVLKSKLFAISRKKDYTVIFKYKGSLFKFYWNFNLAIDSKVRFGMIAIGNGNPIVMFSYSLMFAKRFPISNDCRKLRIMKTQVKKNPADCSVIDRSLPGNSRRPIFYNFEINYDDLLAFCERSLDLKYQVSIEYSHLTNVWS</sequence>
<dbReference type="InterPro" id="IPR013083">
    <property type="entry name" value="Znf_RING/FYVE/PHD"/>
</dbReference>
<dbReference type="Pfam" id="PF21362">
    <property type="entry name" value="Sina_RING"/>
    <property type="match status" value="1"/>
</dbReference>
<evidence type="ECO:0000256" key="8">
    <source>
        <dbReference type="ARBA" id="ARBA00022786"/>
    </source>
</evidence>
<evidence type="ECO:0000256" key="3">
    <source>
        <dbReference type="ARBA" id="ARBA00009119"/>
    </source>
</evidence>
<evidence type="ECO:0000259" key="12">
    <source>
        <dbReference type="PROSITE" id="PS51081"/>
    </source>
</evidence>
<dbReference type="PROSITE" id="PS51081">
    <property type="entry name" value="ZF_SIAH"/>
    <property type="match status" value="1"/>
</dbReference>
<comment type="pathway">
    <text evidence="2">Protein modification; protein ubiquitination.</text>
</comment>
<evidence type="ECO:0000313" key="13">
    <source>
        <dbReference type="EMBL" id="KAL1490366.1"/>
    </source>
</evidence>
<dbReference type="InterPro" id="IPR004162">
    <property type="entry name" value="SINA-like_animal"/>
</dbReference>
<evidence type="ECO:0000256" key="10">
    <source>
        <dbReference type="PROSITE-ProRule" id="PRU00455"/>
    </source>
</evidence>
<dbReference type="Pfam" id="PF21361">
    <property type="entry name" value="Sina_ZnF"/>
    <property type="match status" value="1"/>
</dbReference>
<dbReference type="SUPFAM" id="SSF49599">
    <property type="entry name" value="TRAF domain-like"/>
    <property type="match status" value="1"/>
</dbReference>
<evidence type="ECO:0000256" key="4">
    <source>
        <dbReference type="ARBA" id="ARBA00012483"/>
    </source>
</evidence>
<dbReference type="AlphaFoldDB" id="A0ABD1E7L7"/>
<comment type="catalytic activity">
    <reaction evidence="1">
        <text>S-ubiquitinyl-[E2 ubiquitin-conjugating enzyme]-L-cysteine + [acceptor protein]-L-lysine = [E2 ubiquitin-conjugating enzyme]-L-cysteine + N(6)-ubiquitinyl-[acceptor protein]-L-lysine.</text>
        <dbReference type="EC" id="2.3.2.27"/>
    </reaction>
</comment>
<keyword evidence="7 10" id="KW-0863">Zinc-finger</keyword>